<dbReference type="SUPFAM" id="SSF54665">
    <property type="entry name" value="CO dehydrogenase molybdoprotein N-domain-like"/>
    <property type="match status" value="1"/>
</dbReference>
<dbReference type="OrthoDB" id="9758509at2"/>
<dbReference type="SUPFAM" id="SSF56003">
    <property type="entry name" value="Molybdenum cofactor-binding domain"/>
    <property type="match status" value="1"/>
</dbReference>
<feature type="compositionally biased region" description="Basic and acidic residues" evidence="3">
    <location>
        <begin position="803"/>
        <end position="814"/>
    </location>
</feature>
<dbReference type="PANTHER" id="PTHR11908">
    <property type="entry name" value="XANTHINE DEHYDROGENASE"/>
    <property type="match status" value="1"/>
</dbReference>
<keyword evidence="2" id="KW-0560">Oxidoreductase</keyword>
<dbReference type="Gene3D" id="3.30.365.10">
    <property type="entry name" value="Aldehyde oxidase/xanthine dehydrogenase, molybdopterin binding domain"/>
    <property type="match status" value="4"/>
</dbReference>
<dbReference type="RefSeq" id="WP_143528383.1">
    <property type="nucleotide sequence ID" value="NZ_AP019791.1"/>
</dbReference>
<dbReference type="InterPro" id="IPR000674">
    <property type="entry name" value="Ald_Oxase/Xan_DH_a/b"/>
</dbReference>
<organism evidence="5 6">
    <name type="scientific">Rubrobacter xylanophilus</name>
    <dbReference type="NCBI Taxonomy" id="49319"/>
    <lineage>
        <taxon>Bacteria</taxon>
        <taxon>Bacillati</taxon>
        <taxon>Actinomycetota</taxon>
        <taxon>Rubrobacteria</taxon>
        <taxon>Rubrobacterales</taxon>
        <taxon>Rubrobacteraceae</taxon>
        <taxon>Rubrobacter</taxon>
    </lineage>
</organism>
<dbReference type="InterPro" id="IPR008274">
    <property type="entry name" value="AldOxase/xan_DH_MoCoBD1"/>
</dbReference>
<dbReference type="InterPro" id="IPR036856">
    <property type="entry name" value="Ald_Oxase/Xan_DH_a/b_sf"/>
</dbReference>
<proteinExistence type="predicted"/>
<dbReference type="InterPro" id="IPR016208">
    <property type="entry name" value="Ald_Oxase/xanthine_DH-like"/>
</dbReference>
<dbReference type="Pfam" id="PF01315">
    <property type="entry name" value="Ald_Xan_dh_C"/>
    <property type="match status" value="1"/>
</dbReference>
<protein>
    <submittedName>
        <fullName evidence="5">Carbon-monoxide dehydrogenase large subunit</fullName>
    </submittedName>
</protein>
<dbReference type="EMBL" id="AP019791">
    <property type="protein sequence ID" value="BBL80370.1"/>
    <property type="molecule type" value="Genomic_DNA"/>
</dbReference>
<dbReference type="Proteomes" id="UP000318065">
    <property type="component" value="Chromosome"/>
</dbReference>
<evidence type="ECO:0000256" key="1">
    <source>
        <dbReference type="ARBA" id="ARBA00022505"/>
    </source>
</evidence>
<feature type="region of interest" description="Disordered" evidence="3">
    <location>
        <begin position="782"/>
        <end position="814"/>
    </location>
</feature>
<dbReference type="Gene3D" id="3.90.1170.50">
    <property type="entry name" value="Aldehyde oxidase/xanthine dehydrogenase, a/b hammerhead"/>
    <property type="match status" value="1"/>
</dbReference>
<gene>
    <name evidence="5" type="ORF">RxyAA322_22240</name>
</gene>
<dbReference type="AlphaFoldDB" id="A0A510HK35"/>
<name>A0A510HK35_9ACTN</name>
<dbReference type="InterPro" id="IPR037165">
    <property type="entry name" value="AldOxase/xan_DH_Mopterin-bd_sf"/>
</dbReference>
<evidence type="ECO:0000313" key="5">
    <source>
        <dbReference type="EMBL" id="BBL80370.1"/>
    </source>
</evidence>
<keyword evidence="1" id="KW-0500">Molybdenum</keyword>
<dbReference type="Pfam" id="PF20256">
    <property type="entry name" value="MoCoBD_2"/>
    <property type="match status" value="1"/>
</dbReference>
<dbReference type="GO" id="GO:0016491">
    <property type="term" value="F:oxidoreductase activity"/>
    <property type="evidence" value="ECO:0007669"/>
    <property type="project" value="UniProtKB-KW"/>
</dbReference>
<feature type="domain" description="Aldehyde oxidase/xanthine dehydrogenase a/b hammerhead" evidence="4">
    <location>
        <begin position="23"/>
        <end position="139"/>
    </location>
</feature>
<evidence type="ECO:0000313" key="6">
    <source>
        <dbReference type="Proteomes" id="UP000318065"/>
    </source>
</evidence>
<evidence type="ECO:0000256" key="2">
    <source>
        <dbReference type="ARBA" id="ARBA00023002"/>
    </source>
</evidence>
<evidence type="ECO:0000256" key="3">
    <source>
        <dbReference type="SAM" id="MobiDB-lite"/>
    </source>
</evidence>
<dbReference type="SMART" id="SM01008">
    <property type="entry name" value="Ald_Xan_dh_C"/>
    <property type="match status" value="1"/>
</dbReference>
<sequence>MTETAQRYVGGGVPRKEDPALVTGRATWTDNIKLPGMLHFALVRSPMAHAKINRIDVSAAREQPGVVAVFTAEDLKDEWAAPIPCGWQVTEDLRVPEHWPLTGDKVRYLGDPVAVVVAEDRYAAKDALEFVEVDYEPLDVVTDMQEALKEGAPLVHEELGTNECYTWPMQNGDIDEAFGRADVVVKERYIQQRLIPNAIEPRAVVAQPEPGGSFTVYSSTQVPHILKSVLSAICGVPEHRLRVVAPDVGGGFGSKLNVYPEEALALALSRRLGVPVKWVEERSENYLATVHGRDQIQDIEVAATSDGKILGMKVELLADMGAYLQLGTTVVPLLGAFMYPGLYDFDAYSFKCTAVYTNKTPTDAYRGAGRPEAAYAVERIIDALARRLGMDPAEVRRKNFHPPFDEPRTQPAGIQYDSGNYEMVLDRVMELADYEGLREEQRRRREAGDPVQLGIGFSTYTEICGIAPSQVAAALGGGGAGWEAASVRVLSSGKVEVVTGTSPHGQGHVTSWSQIAADALGVSPDDVEVIHGDTDSAPWGRDTYGSRSLPVGGVAVYLAAQKVVEKAKKIAAHMLEAAEGDIEFEGGRFSVRGSPDRNVTLQQVAGAAFLAADLPEGMEPGLSAETFFDPPNFTFPFGAHICVVEVDTETGKVRIRDYFAVDDCGPVVNPQIVDGQLHGGIAQGVAQALYEEAVYDEDGNLVTGSMVDYLVPGAPELPRYTLERTETPSPSNPLGVKGVGEAGTIGSPPAVINAVIDALSHLGVTHIDMPASPARVWQAIQEARGREASAGEASRTGRPAQAPDHEEHPGGESL</sequence>
<evidence type="ECO:0000259" key="4">
    <source>
        <dbReference type="SMART" id="SM01008"/>
    </source>
</evidence>
<dbReference type="InterPro" id="IPR046867">
    <property type="entry name" value="AldOxase/xan_DH_MoCoBD2"/>
</dbReference>
<dbReference type="GO" id="GO:0005506">
    <property type="term" value="F:iron ion binding"/>
    <property type="evidence" value="ECO:0007669"/>
    <property type="project" value="InterPro"/>
</dbReference>
<accession>A0A510HK35</accession>
<keyword evidence="6" id="KW-1185">Reference proteome</keyword>
<dbReference type="Pfam" id="PF02738">
    <property type="entry name" value="MoCoBD_1"/>
    <property type="match status" value="1"/>
</dbReference>
<dbReference type="PANTHER" id="PTHR11908:SF132">
    <property type="entry name" value="ALDEHYDE OXIDASE 1-RELATED"/>
    <property type="match status" value="1"/>
</dbReference>
<reference evidence="5" key="1">
    <citation type="journal article" date="2019" name="Microbiol. Resour. Announc.">
        <title>Complete Genome Sequence of Rubrobacter xylanophilus Strain AA3-22, Isolated from Arima Onsen in Japan.</title>
        <authorList>
            <person name="Tomariguchi N."/>
            <person name="Miyazaki K."/>
        </authorList>
    </citation>
    <scope>NUCLEOTIDE SEQUENCE [LARGE SCALE GENOMIC DNA]</scope>
    <source>
        <strain evidence="5">AA3-22</strain>
    </source>
</reference>